<reference evidence="1 2" key="1">
    <citation type="submission" date="2019-06" db="EMBL/GenBank/DDBJ databases">
        <title>Genome of new Rhodobacteraceae sp. SM1903.</title>
        <authorList>
            <person name="Ren X."/>
        </authorList>
    </citation>
    <scope>NUCLEOTIDE SEQUENCE [LARGE SCALE GENOMIC DNA]</scope>
    <source>
        <strain evidence="1 2">SM1903</strain>
    </source>
</reference>
<accession>A0A5C5GF04</accession>
<evidence type="ECO:0000313" key="2">
    <source>
        <dbReference type="Proteomes" id="UP000314011"/>
    </source>
</evidence>
<gene>
    <name evidence="1" type="ORF">FHY64_08590</name>
</gene>
<proteinExistence type="predicted"/>
<dbReference type="GO" id="GO:0016740">
    <property type="term" value="F:transferase activity"/>
    <property type="evidence" value="ECO:0007669"/>
    <property type="project" value="UniProtKB-KW"/>
</dbReference>
<comment type="caution">
    <text evidence="1">The sequence shown here is derived from an EMBL/GenBank/DDBJ whole genome shotgun (WGS) entry which is preliminary data.</text>
</comment>
<sequence length="292" mass="31718">MTMPRPIFILGQQRSGTTWVGNLLAAHQDVAAVTDVDHQGIHESVFFSHFAQAWDWSDPARRDESIRAFAESDYGQIVGVEPGDARSDPAETFRIVMDRFAAGRVAWVEKSPHHLRHAWQIAAAYPDAQFVLVQRDAEAMILSRLRAYGRPDAGPVRRLMRIARSAATSALVARLMASFEADHPGRCHRLSYETMKADPEAGTAALLAELDLAPAPGLRSPFAPNTSHPDGARAGLGLAGRLAARIGEAVGAIAPVALVGGAWKNQPFPHWVWQRRGAPSDPAIRVAPSPRI</sequence>
<dbReference type="SUPFAM" id="SSF52540">
    <property type="entry name" value="P-loop containing nucleoside triphosphate hydrolases"/>
    <property type="match status" value="1"/>
</dbReference>
<evidence type="ECO:0000313" key="1">
    <source>
        <dbReference type="EMBL" id="TNY33313.1"/>
    </source>
</evidence>
<name>A0A5C5GF04_9RHOB</name>
<dbReference type="Pfam" id="PF13469">
    <property type="entry name" value="Sulfotransfer_3"/>
    <property type="match status" value="1"/>
</dbReference>
<dbReference type="RefSeq" id="WP_140194001.1">
    <property type="nucleotide sequence ID" value="NZ_CP065915.1"/>
</dbReference>
<organism evidence="1 2">
    <name type="scientific">Pelagovum pacificum</name>
    <dbReference type="NCBI Taxonomy" id="2588711"/>
    <lineage>
        <taxon>Bacteria</taxon>
        <taxon>Pseudomonadati</taxon>
        <taxon>Pseudomonadota</taxon>
        <taxon>Alphaproteobacteria</taxon>
        <taxon>Rhodobacterales</taxon>
        <taxon>Paracoccaceae</taxon>
        <taxon>Pelagovum</taxon>
    </lineage>
</organism>
<dbReference type="EMBL" id="VFFF01000001">
    <property type="protein sequence ID" value="TNY33313.1"/>
    <property type="molecule type" value="Genomic_DNA"/>
</dbReference>
<dbReference type="Proteomes" id="UP000314011">
    <property type="component" value="Unassembled WGS sequence"/>
</dbReference>
<keyword evidence="1" id="KW-0808">Transferase</keyword>
<dbReference type="OrthoDB" id="9800698at2"/>
<dbReference type="InterPro" id="IPR027417">
    <property type="entry name" value="P-loop_NTPase"/>
</dbReference>
<keyword evidence="2" id="KW-1185">Reference proteome</keyword>
<protein>
    <submittedName>
        <fullName evidence="1">Sulfotransferase</fullName>
    </submittedName>
</protein>
<dbReference type="Gene3D" id="3.40.50.300">
    <property type="entry name" value="P-loop containing nucleotide triphosphate hydrolases"/>
    <property type="match status" value="1"/>
</dbReference>
<dbReference type="AlphaFoldDB" id="A0A5C5GF04"/>